<dbReference type="Gene3D" id="3.30.70.1820">
    <property type="entry name" value="L1 transposable element, RRM domain"/>
    <property type="match status" value="1"/>
</dbReference>
<evidence type="ECO:0000313" key="7">
    <source>
        <dbReference type="Proteomes" id="UP001177744"/>
    </source>
</evidence>
<dbReference type="Proteomes" id="UP001177744">
    <property type="component" value="Unassembled WGS sequence"/>
</dbReference>
<keyword evidence="2" id="KW-0175">Coiled coil</keyword>
<keyword evidence="7" id="KW-1185">Reference proteome</keyword>
<dbReference type="InterPro" id="IPR004244">
    <property type="entry name" value="Transposase_22"/>
</dbReference>
<dbReference type="PANTHER" id="PTHR11505">
    <property type="entry name" value="L1 TRANSPOSABLE ELEMENT-RELATED"/>
    <property type="match status" value="1"/>
</dbReference>
<accession>A0AA40LRP1</accession>
<dbReference type="InterPro" id="IPR042566">
    <property type="entry name" value="L1_C"/>
</dbReference>
<dbReference type="Gene3D" id="3.30.250.20">
    <property type="entry name" value="L1 transposable element, C-terminal domain"/>
    <property type="match status" value="1"/>
</dbReference>
<dbReference type="EMBL" id="JAULJE010000007">
    <property type="protein sequence ID" value="KAK1341537.1"/>
    <property type="molecule type" value="Genomic_DNA"/>
</dbReference>
<evidence type="ECO:0000259" key="5">
    <source>
        <dbReference type="Pfam" id="PF17490"/>
    </source>
</evidence>
<protein>
    <recommendedName>
        <fullName evidence="8">L1 transposable element RRM domain-containing protein</fullName>
    </recommendedName>
</protein>
<organism evidence="6 7">
    <name type="scientific">Cnephaeus nilssonii</name>
    <name type="common">Northern bat</name>
    <name type="synonym">Eptesicus nilssonii</name>
    <dbReference type="NCBI Taxonomy" id="3371016"/>
    <lineage>
        <taxon>Eukaryota</taxon>
        <taxon>Metazoa</taxon>
        <taxon>Chordata</taxon>
        <taxon>Craniata</taxon>
        <taxon>Vertebrata</taxon>
        <taxon>Euteleostomi</taxon>
        <taxon>Mammalia</taxon>
        <taxon>Eutheria</taxon>
        <taxon>Laurasiatheria</taxon>
        <taxon>Chiroptera</taxon>
        <taxon>Yangochiroptera</taxon>
        <taxon>Vespertilionidae</taxon>
        <taxon>Cnephaeus</taxon>
    </lineage>
</organism>
<dbReference type="Pfam" id="PF17490">
    <property type="entry name" value="Tnp_22_dsRBD"/>
    <property type="match status" value="1"/>
</dbReference>
<evidence type="ECO:0008006" key="8">
    <source>
        <dbReference type="Google" id="ProtNLM"/>
    </source>
</evidence>
<gene>
    <name evidence="6" type="ORF">QTO34_017952</name>
</gene>
<dbReference type="Pfam" id="PF02994">
    <property type="entry name" value="Transposase_22"/>
    <property type="match status" value="1"/>
</dbReference>
<name>A0AA40LRP1_CNENI</name>
<evidence type="ECO:0000313" key="6">
    <source>
        <dbReference type="EMBL" id="KAK1341537.1"/>
    </source>
</evidence>
<feature type="coiled-coil region" evidence="2">
    <location>
        <begin position="31"/>
        <end position="65"/>
    </location>
</feature>
<feature type="region of interest" description="Disordered" evidence="3">
    <location>
        <begin position="74"/>
        <end position="105"/>
    </location>
</feature>
<reference evidence="6" key="1">
    <citation type="submission" date="2023-06" db="EMBL/GenBank/DDBJ databases">
        <title>Reference genome for the Northern bat (Eptesicus nilssonii), a most northern bat species.</title>
        <authorList>
            <person name="Laine V.N."/>
            <person name="Pulliainen A.T."/>
            <person name="Lilley T.M."/>
        </authorList>
    </citation>
    <scope>NUCLEOTIDE SEQUENCE</scope>
    <source>
        <strain evidence="6">BLF_Eptnil</strain>
        <tissue evidence="6">Kidney</tissue>
    </source>
</reference>
<comment type="similarity">
    <text evidence="1">Belongs to the transposase 22 family.</text>
</comment>
<sequence length="557" mass="62994">MRRQRNMSRMKEMEESKLLDIEFKTTFKRLLKNLLKTSEELSETFKDLNENAKRMEKDQSEIKHTLSEIKNIQKFNSRSKDPKNQTKDLKHEETKNTQLEKQKEKRIQKYEESVKSLWNNFKRTNIRIIGVPEEEREQNIENLFEELMIENFPYLVKEIDLQVQAAHRTPNKRNPKRTTPRHIIIKMPRAKDKERILKAAREKQLVTYKGVPIRLSPDFSTETMQARREWQEIFKMMNSKNLQPRLLYPAKLSFRNEGQIKSFTDKKKIKEFITTKPGLYEMPFESLRRAEAFEMRCTSGQTASSGAAEALCRSGQTASSPALAFYRRGAGWLSVRWCTRPLESLQRSHGADAELAAPQLSVLLAQSATLATLSPAPCASRWPNRAKRPGAGRLRRCHGDDAGSLHRPSSSGPLGSVRRRKDSSGAGAKAERGLWLERRRGRARDMVGVGCGKMVEQVSGGARPRRGAGSCHRGEPLKIICSCMPRFRPALAPAASTGPACSHCRHWNCRLHLLPAPGASPNCPSELLHLPLLLKGNRGQQPPLTSAASDGPASTCS</sequence>
<feature type="compositionally biased region" description="Basic residues" evidence="3">
    <location>
        <begin position="384"/>
        <end position="396"/>
    </location>
</feature>
<proteinExistence type="inferred from homology"/>
<comment type="caution">
    <text evidence="6">The sequence shown here is derived from an EMBL/GenBank/DDBJ whole genome shotgun (WGS) entry which is preliminary data.</text>
</comment>
<dbReference type="InterPro" id="IPR043636">
    <property type="entry name" value="L1_RRM_dom"/>
</dbReference>
<evidence type="ECO:0000259" key="4">
    <source>
        <dbReference type="Pfam" id="PF02994"/>
    </source>
</evidence>
<dbReference type="InterPro" id="IPR035300">
    <property type="entry name" value="L1_dsRBD"/>
</dbReference>
<feature type="domain" description="L1 transposable element dsRBD-like" evidence="5">
    <location>
        <begin position="222"/>
        <end position="282"/>
    </location>
</feature>
<feature type="compositionally biased region" description="Basic and acidic residues" evidence="3">
    <location>
        <begin position="78"/>
        <end position="105"/>
    </location>
</feature>
<evidence type="ECO:0000256" key="2">
    <source>
        <dbReference type="SAM" id="Coils"/>
    </source>
</evidence>
<feature type="region of interest" description="Disordered" evidence="3">
    <location>
        <begin position="376"/>
        <end position="433"/>
    </location>
</feature>
<evidence type="ECO:0000256" key="3">
    <source>
        <dbReference type="SAM" id="MobiDB-lite"/>
    </source>
</evidence>
<dbReference type="FunFam" id="3.30.70.1820:FF:000002">
    <property type="entry name" value="LINE-1 retrotransposable element ORF1 protein"/>
    <property type="match status" value="1"/>
</dbReference>
<feature type="domain" description="L1 transposable element RRM" evidence="4">
    <location>
        <begin position="123"/>
        <end position="218"/>
    </location>
</feature>
<dbReference type="AlphaFoldDB" id="A0AA40LRP1"/>
<evidence type="ECO:0000256" key="1">
    <source>
        <dbReference type="ARBA" id="ARBA00061640"/>
    </source>
</evidence>